<dbReference type="NCBIfam" id="TIGR04183">
    <property type="entry name" value="Por_Secre_tail"/>
    <property type="match status" value="1"/>
</dbReference>
<keyword evidence="1" id="KW-0732">Signal</keyword>
<accession>A0A1M6RPS8</accession>
<gene>
    <name evidence="3" type="ORF">SAMN05444371_2013</name>
</gene>
<protein>
    <submittedName>
        <fullName evidence="3">Por secretion system C-terminal sorting domain-containing protein</fullName>
    </submittedName>
</protein>
<reference evidence="4" key="1">
    <citation type="submission" date="2016-11" db="EMBL/GenBank/DDBJ databases">
        <authorList>
            <person name="Varghese N."/>
            <person name="Submissions S."/>
        </authorList>
    </citation>
    <scope>NUCLEOTIDE SEQUENCE [LARGE SCALE GENOMIC DNA]</scope>
    <source>
        <strain evidence="4">DSM 18016</strain>
    </source>
</reference>
<proteinExistence type="predicted"/>
<evidence type="ECO:0000313" key="3">
    <source>
        <dbReference type="EMBL" id="SHK34400.1"/>
    </source>
</evidence>
<dbReference type="Proteomes" id="UP000184498">
    <property type="component" value="Unassembled WGS sequence"/>
</dbReference>
<sequence length="543" mass="59575">MKKITILILSLFIQAIDAQWTNDYSQNTPLATYQTSVPQSISTSDGSTFVSFWKVTGSSDNYQLYVQLLDKDGNKKFGTDGLLVRSDTNISTFTVQYSTTVDKDNNLYISFTETDGTGRSFVHKISTAGTQLWGNDGLILPTGTYDAKVFTDPNSSNVYVTYMSGNNSFIGKYDANKQMLWPSLQTVAIPSASYTSTTVGEGGVLSDGSFVALIHARASVAQPDSNFYAQRYDSSTGNAMWSAMTKLTTRTTAFNTRYNTITDGDVVYLGFTGASSTRFDSFLQRVNADGTLPWGNNGKDFSTTNTYYEMNTKIAMQAGSSNIWAISRFTTSSQGSSGTYVQKFDKNTGNRLLTDGAKELFSVTSNNKAQLANLRMANEKPVFISINADYNGANSTPISISALNDDGSFYFSNQLIDIVTSDTAKGYITFTGGTDNNFVAVWQEERNGGDYSFAQNYDLDNYLSVDNLSAKRNIAMYPNPVSSYLNINSENNIAEVKVFNIAGQILKTTKSDKIDFTEFAKGVYIVSVKDSKGNINTQKIIKN</sequence>
<dbReference type="EMBL" id="FRAM01000002">
    <property type="protein sequence ID" value="SHK34400.1"/>
    <property type="molecule type" value="Genomic_DNA"/>
</dbReference>
<feature type="domain" description="Secretion system C-terminal sorting" evidence="2">
    <location>
        <begin position="476"/>
        <end position="541"/>
    </location>
</feature>
<dbReference type="OrthoDB" id="1267911at2"/>
<evidence type="ECO:0000259" key="2">
    <source>
        <dbReference type="Pfam" id="PF18962"/>
    </source>
</evidence>
<dbReference type="Pfam" id="PF18962">
    <property type="entry name" value="Por_Secre_tail"/>
    <property type="match status" value="1"/>
</dbReference>
<organism evidence="3 4">
    <name type="scientific">Epilithonimonas mollis</name>
    <dbReference type="NCBI Taxonomy" id="216903"/>
    <lineage>
        <taxon>Bacteria</taxon>
        <taxon>Pseudomonadati</taxon>
        <taxon>Bacteroidota</taxon>
        <taxon>Flavobacteriia</taxon>
        <taxon>Flavobacteriales</taxon>
        <taxon>Weeksellaceae</taxon>
        <taxon>Chryseobacterium group</taxon>
        <taxon>Epilithonimonas</taxon>
    </lineage>
</organism>
<evidence type="ECO:0000313" key="4">
    <source>
        <dbReference type="Proteomes" id="UP000184498"/>
    </source>
</evidence>
<dbReference type="RefSeq" id="WP_072997647.1">
    <property type="nucleotide sequence ID" value="NZ_FRAM01000002.1"/>
</dbReference>
<name>A0A1M6RPS8_9FLAO</name>
<evidence type="ECO:0000256" key="1">
    <source>
        <dbReference type="ARBA" id="ARBA00022729"/>
    </source>
</evidence>
<dbReference type="InterPro" id="IPR026444">
    <property type="entry name" value="Secre_tail"/>
</dbReference>
<dbReference type="STRING" id="216903.SAMN05444371_2013"/>
<dbReference type="AlphaFoldDB" id="A0A1M6RPS8"/>
<keyword evidence="4" id="KW-1185">Reference proteome</keyword>